<evidence type="ECO:0008006" key="3">
    <source>
        <dbReference type="Google" id="ProtNLM"/>
    </source>
</evidence>
<dbReference type="OrthoDB" id="6780615at2759"/>
<keyword evidence="2" id="KW-1185">Reference proteome</keyword>
<evidence type="ECO:0000313" key="1">
    <source>
        <dbReference type="EMBL" id="CAH0562894.1"/>
    </source>
</evidence>
<sequence length="372" mass="42981">MEDKNRKKYISLSRRQKRRRINADLKIMGVDSTPWRRLRERCHSKKIFSNNLAKDWSWLGLRNNNKIQNLKSVEILKAAVCTSTDKNFEGIVSEWFRQAKQRFGIPYREAKNPLKEVRTTRILFILSHLLSTNTLKRKRSQCWRPSKTEVEEGFIIHIKITGELNDVLESKVQKLKSFGLSLQPTPVIVGPSLDEIESEESNIAHKFNKYFVESIDAIIQGIPQTANVIPHINRIPEHSKLFCNFEKISMLKMKQIIKNLKNVGGDESGISKQSWKLSTVIPVPKVQNTKSHNEFRPINTVPIYEKVIELCVKEQLLNYCVNNKIIVSNQSGFRENHSCESVVVSISDDFLKAIDCDNFVLAVFLDFKRASR</sequence>
<dbReference type="AlphaFoldDB" id="A0A9P0FPX8"/>
<reference evidence="1" key="1">
    <citation type="submission" date="2021-12" db="EMBL/GenBank/DDBJ databases">
        <authorList>
            <person name="King R."/>
        </authorList>
    </citation>
    <scope>NUCLEOTIDE SEQUENCE</scope>
</reference>
<organism evidence="1 2">
    <name type="scientific">Brassicogethes aeneus</name>
    <name type="common">Rape pollen beetle</name>
    <name type="synonym">Meligethes aeneus</name>
    <dbReference type="NCBI Taxonomy" id="1431903"/>
    <lineage>
        <taxon>Eukaryota</taxon>
        <taxon>Metazoa</taxon>
        <taxon>Ecdysozoa</taxon>
        <taxon>Arthropoda</taxon>
        <taxon>Hexapoda</taxon>
        <taxon>Insecta</taxon>
        <taxon>Pterygota</taxon>
        <taxon>Neoptera</taxon>
        <taxon>Endopterygota</taxon>
        <taxon>Coleoptera</taxon>
        <taxon>Polyphaga</taxon>
        <taxon>Cucujiformia</taxon>
        <taxon>Nitidulidae</taxon>
        <taxon>Meligethinae</taxon>
        <taxon>Brassicogethes</taxon>
    </lineage>
</organism>
<name>A0A9P0FPX8_BRAAE</name>
<dbReference type="Proteomes" id="UP001154078">
    <property type="component" value="Chromosome 8"/>
</dbReference>
<gene>
    <name evidence="1" type="ORF">MELIAE_LOCUS11909</name>
</gene>
<accession>A0A9P0FPX8</accession>
<dbReference type="EMBL" id="OV121139">
    <property type="protein sequence ID" value="CAH0562894.1"/>
    <property type="molecule type" value="Genomic_DNA"/>
</dbReference>
<proteinExistence type="predicted"/>
<protein>
    <recommendedName>
        <fullName evidence="3">Reverse transcriptase domain-containing protein</fullName>
    </recommendedName>
</protein>
<evidence type="ECO:0000313" key="2">
    <source>
        <dbReference type="Proteomes" id="UP001154078"/>
    </source>
</evidence>